<sequence length="304" mass="35471">MSDNKEKKFSICQGFNNLSELKKKETTAGETTKRFGASWKIELFKYASGDITSNVRCECTQTGDWSINTVFDLNFNGKVVITGRPFEFNQKDTSLPLPFIKKADFANFRIQESFTVEYHVKIIDMNGFPEKQKSMKFDDRVAKEASDVILIVGDRKFYVCKTYLSFHSSYFKDLLLGNVERSKKFVKELKDIDPEAFQDFLQVLYAVSQIEHDTCLEILKLADLFDANVVVRRCEDFLMNQSKETLKIKFQLAVKYKLDELKKKCFAEMTEKTNYQNFIPENSADFDTDVWKELYSRAVSFMWK</sequence>
<name>A0A2G5VTX2_9PELO</name>
<dbReference type="Pfam" id="PF00917">
    <property type="entry name" value="MATH"/>
    <property type="match status" value="1"/>
</dbReference>
<evidence type="ECO:0000313" key="2">
    <source>
        <dbReference type="EMBL" id="PIC55233.1"/>
    </source>
</evidence>
<dbReference type="CDD" id="cd18186">
    <property type="entry name" value="BTB_POZ_ZBTB_KLHL-like"/>
    <property type="match status" value="1"/>
</dbReference>
<evidence type="ECO:0000259" key="1">
    <source>
        <dbReference type="PROSITE" id="PS50097"/>
    </source>
</evidence>
<dbReference type="PANTHER" id="PTHR22743:SF165">
    <property type="entry name" value="BTB AND MATH DOMAIN CONTAINING-RELATED"/>
    <property type="match status" value="1"/>
</dbReference>
<dbReference type="AlphaFoldDB" id="A0A2G5VTX2"/>
<dbReference type="Pfam" id="PF00651">
    <property type="entry name" value="BTB"/>
    <property type="match status" value="1"/>
</dbReference>
<dbReference type="InterPro" id="IPR000210">
    <property type="entry name" value="BTB/POZ_dom"/>
</dbReference>
<dbReference type="Gene3D" id="3.30.710.10">
    <property type="entry name" value="Potassium Channel Kv1.1, Chain A"/>
    <property type="match status" value="1"/>
</dbReference>
<reference evidence="3" key="1">
    <citation type="submission" date="2017-10" db="EMBL/GenBank/DDBJ databases">
        <title>Rapid genome shrinkage in a self-fertile nematode reveals novel sperm competition proteins.</title>
        <authorList>
            <person name="Yin D."/>
            <person name="Schwarz E.M."/>
            <person name="Thomas C.G."/>
            <person name="Felde R.L."/>
            <person name="Korf I.F."/>
            <person name="Cutter A.D."/>
            <person name="Schartner C.M."/>
            <person name="Ralston E.J."/>
            <person name="Meyer B.J."/>
            <person name="Haag E.S."/>
        </authorList>
    </citation>
    <scope>NUCLEOTIDE SEQUENCE [LARGE SCALE GENOMIC DNA]</scope>
    <source>
        <strain evidence="3">JU1422</strain>
    </source>
</reference>
<dbReference type="SUPFAM" id="SSF54695">
    <property type="entry name" value="POZ domain"/>
    <property type="match status" value="1"/>
</dbReference>
<dbReference type="InterPro" id="IPR011333">
    <property type="entry name" value="SKP1/BTB/POZ_sf"/>
</dbReference>
<protein>
    <recommendedName>
        <fullName evidence="1">BTB domain-containing protein</fullName>
    </recommendedName>
</protein>
<comment type="caution">
    <text evidence="2">The sequence shown here is derived from an EMBL/GenBank/DDBJ whole genome shotgun (WGS) entry which is preliminary data.</text>
</comment>
<dbReference type="PROSITE" id="PS50097">
    <property type="entry name" value="BTB"/>
    <property type="match status" value="1"/>
</dbReference>
<dbReference type="EMBL" id="PDUG01000001">
    <property type="protein sequence ID" value="PIC55233.1"/>
    <property type="molecule type" value="Genomic_DNA"/>
</dbReference>
<organism evidence="2 3">
    <name type="scientific">Caenorhabditis nigoni</name>
    <dbReference type="NCBI Taxonomy" id="1611254"/>
    <lineage>
        <taxon>Eukaryota</taxon>
        <taxon>Metazoa</taxon>
        <taxon>Ecdysozoa</taxon>
        <taxon>Nematoda</taxon>
        <taxon>Chromadorea</taxon>
        <taxon>Rhabditida</taxon>
        <taxon>Rhabditina</taxon>
        <taxon>Rhabditomorpha</taxon>
        <taxon>Rhabditoidea</taxon>
        <taxon>Rhabditidae</taxon>
        <taxon>Peloderinae</taxon>
        <taxon>Caenorhabditis</taxon>
    </lineage>
</organism>
<feature type="domain" description="BTB" evidence="1">
    <location>
        <begin position="146"/>
        <end position="205"/>
    </location>
</feature>
<dbReference type="Proteomes" id="UP000230233">
    <property type="component" value="Chromosome I"/>
</dbReference>
<dbReference type="SMART" id="SM00225">
    <property type="entry name" value="BTB"/>
    <property type="match status" value="1"/>
</dbReference>
<evidence type="ECO:0000313" key="3">
    <source>
        <dbReference type="Proteomes" id="UP000230233"/>
    </source>
</evidence>
<dbReference type="InterPro" id="IPR052664">
    <property type="entry name" value="BTB-MATH_domain_protein"/>
</dbReference>
<keyword evidence="3" id="KW-1185">Reference proteome</keyword>
<accession>A0A2G5VTX2</accession>
<dbReference type="InterPro" id="IPR002083">
    <property type="entry name" value="MATH/TRAF_dom"/>
</dbReference>
<dbReference type="OrthoDB" id="6359816at2759"/>
<gene>
    <name evidence="2" type="primary">Cnig_chr_I.g589</name>
    <name evidence="2" type="ORF">B9Z55_000589</name>
</gene>
<proteinExistence type="predicted"/>
<dbReference type="PANTHER" id="PTHR22743">
    <property type="entry name" value="MEPRIN/TRAF-LIKE MATH FAMILY-C.ELEGANS"/>
    <property type="match status" value="1"/>
</dbReference>